<dbReference type="MEROPS" id="S46.002"/>
<protein>
    <recommendedName>
        <fullName evidence="7">Dipeptidyl-peptidase</fullName>
        <ecNumber evidence="7">3.4.14.-</ecNumber>
    </recommendedName>
</protein>
<feature type="chain" id="PRO_5023086161" description="Dipeptidyl-peptidase" evidence="7">
    <location>
        <begin position="20"/>
        <end position="719"/>
    </location>
</feature>
<gene>
    <name evidence="8" type="ORF">M094_0507</name>
</gene>
<evidence type="ECO:0000256" key="2">
    <source>
        <dbReference type="ARBA" id="ARBA00022438"/>
    </source>
</evidence>
<evidence type="ECO:0000313" key="9">
    <source>
        <dbReference type="Proteomes" id="UP000028013"/>
    </source>
</evidence>
<organism evidence="8 9">
    <name type="scientific">Bacteroides uniformis str. 3978 T3 ii</name>
    <dbReference type="NCBI Taxonomy" id="1339349"/>
    <lineage>
        <taxon>Bacteria</taxon>
        <taxon>Pseudomonadati</taxon>
        <taxon>Bacteroidota</taxon>
        <taxon>Bacteroidia</taxon>
        <taxon>Bacteroidales</taxon>
        <taxon>Bacteroidaceae</taxon>
        <taxon>Bacteroides</taxon>
    </lineage>
</organism>
<dbReference type="PATRIC" id="fig|1339349.3.peg.1760"/>
<comment type="similarity">
    <text evidence="1 7">Belongs to the peptidase S46 family.</text>
</comment>
<dbReference type="InterPro" id="IPR019500">
    <property type="entry name" value="Pep_S46"/>
</dbReference>
<keyword evidence="2 7" id="KW-0031">Aminopeptidase</keyword>
<dbReference type="PANTHER" id="PTHR38469">
    <property type="entry name" value="PERIPLASMIC PEPTIDASE SUBFAMILY S1B"/>
    <property type="match status" value="1"/>
</dbReference>
<evidence type="ECO:0000313" key="8">
    <source>
        <dbReference type="EMBL" id="KDS51462.1"/>
    </source>
</evidence>
<evidence type="ECO:0000256" key="1">
    <source>
        <dbReference type="ARBA" id="ARBA00010491"/>
    </source>
</evidence>
<evidence type="ECO:0000256" key="5">
    <source>
        <dbReference type="ARBA" id="ARBA00022801"/>
    </source>
</evidence>
<dbReference type="PANTHER" id="PTHR38469:SF1">
    <property type="entry name" value="PERIPLASMIC PEPTIDASE SUBFAMILY S1B"/>
    <property type="match status" value="1"/>
</dbReference>
<dbReference type="GO" id="GO:0070009">
    <property type="term" value="F:serine-type aminopeptidase activity"/>
    <property type="evidence" value="ECO:0007669"/>
    <property type="project" value="UniProtKB-UniRule"/>
</dbReference>
<dbReference type="EMBL" id="JNHN01000169">
    <property type="protein sequence ID" value="KDS51462.1"/>
    <property type="molecule type" value="Genomic_DNA"/>
</dbReference>
<dbReference type="GO" id="GO:0008239">
    <property type="term" value="F:dipeptidyl-peptidase activity"/>
    <property type="evidence" value="ECO:0007669"/>
    <property type="project" value="UniProtKB-UniRule"/>
</dbReference>
<reference evidence="8 9" key="1">
    <citation type="submission" date="2014-04" db="EMBL/GenBank/DDBJ databases">
        <authorList>
            <person name="Sears C."/>
            <person name="Carroll K."/>
            <person name="Sack B.R."/>
            <person name="Qadri F."/>
            <person name="Myers L.L."/>
            <person name="Chung G.-T."/>
            <person name="Escheverria P."/>
            <person name="Fraser C.M."/>
            <person name="Sadzewicz L."/>
            <person name="Shefchek K.A."/>
            <person name="Tallon L."/>
            <person name="Das S.P."/>
            <person name="Daugherty S."/>
            <person name="Mongodin E.F."/>
        </authorList>
    </citation>
    <scope>NUCLEOTIDE SEQUENCE [LARGE SCALE GENOMIC DNA]</scope>
    <source>
        <strain evidence="8 9">3978 T3 ii</strain>
    </source>
</reference>
<evidence type="ECO:0000256" key="4">
    <source>
        <dbReference type="ARBA" id="ARBA00022729"/>
    </source>
</evidence>
<accession>A0A078S5H6</accession>
<dbReference type="GO" id="GO:0043171">
    <property type="term" value="P:peptide catabolic process"/>
    <property type="evidence" value="ECO:0007669"/>
    <property type="project" value="UniProtKB-UniRule"/>
</dbReference>
<dbReference type="AlphaFoldDB" id="A0A078S5H6"/>
<dbReference type="GO" id="GO:0006508">
    <property type="term" value="P:proteolysis"/>
    <property type="evidence" value="ECO:0007669"/>
    <property type="project" value="UniProtKB-KW"/>
</dbReference>
<dbReference type="SUPFAM" id="SSF50494">
    <property type="entry name" value="Trypsin-like serine proteases"/>
    <property type="match status" value="1"/>
</dbReference>
<evidence type="ECO:0000256" key="7">
    <source>
        <dbReference type="RuleBase" id="RU366067"/>
    </source>
</evidence>
<keyword evidence="3 7" id="KW-0645">Protease</keyword>
<evidence type="ECO:0000256" key="3">
    <source>
        <dbReference type="ARBA" id="ARBA00022670"/>
    </source>
</evidence>
<name>A0A078S5H6_BACUN</name>
<dbReference type="InterPro" id="IPR009003">
    <property type="entry name" value="Peptidase_S1_PA"/>
</dbReference>
<comment type="caution">
    <text evidence="8">The sequence shown here is derived from an EMBL/GenBank/DDBJ whole genome shotgun (WGS) entry which is preliminary data.</text>
</comment>
<keyword evidence="5 7" id="KW-0378">Hydrolase</keyword>
<dbReference type="Pfam" id="PF10459">
    <property type="entry name" value="Peptidase_S46"/>
    <property type="match status" value="1"/>
</dbReference>
<dbReference type="EC" id="3.4.14.-" evidence="7"/>
<evidence type="ECO:0000256" key="6">
    <source>
        <dbReference type="ARBA" id="ARBA00022825"/>
    </source>
</evidence>
<dbReference type="Proteomes" id="UP000028013">
    <property type="component" value="Unassembled WGS sequence"/>
</dbReference>
<proteinExistence type="inferred from homology"/>
<dbReference type="RefSeq" id="WP_035448000.1">
    <property type="nucleotide sequence ID" value="NZ_JNHN01000169.1"/>
</dbReference>
<feature type="signal peptide" evidence="7">
    <location>
        <begin position="1"/>
        <end position="19"/>
    </location>
</feature>
<keyword evidence="6 7" id="KW-0720">Serine protease</keyword>
<comment type="function">
    <text evidence="7">Catalyzes the removal of dipeptides from the N-terminus of oligopeptides.</text>
</comment>
<sequence>MKRILLSLFITSSVLAAHADEGMWMLTDLQKQNEVAMTELGLLIPTNQIYNPDGIALKDAVVHFGGGCTGEVISAEGLVLTNHHCGYGAIQQHSSVEHDYLTDGFWAMSREEELPCKGLTVTYIDRILDVTDYVNEQLKTDDDPNGTNYLSPKYLKTVADRFAKSEGIALTPGRKLELKAFYGGNRYYLFVKTTYSDIRMVGAPPSSIGKFGADTDNWMWPRHTGDFSIFRIYADKDGKPAAYSKDNVPLKVKKHLTISLDGYREGDFTFVMGFPGRNWRYMISDEVEERMQTTNFMRHHVRDVRQKALMKQMLQDDAVRIHYASKYASSANYWKNAIGMNEGLVRLKVLDTKRAQQEALLARGRSLNDNSYQQAFDQIRAIVKQRRPALYHQQAIQEALVTGLDFMRIPSTAGLVSALKNKDKKQIAAAKDSLQKAADRYFASVPFPEVERIVGKEMLKIYMKYIPAEQRIGIFQIIDKRFKGNSDAFIDACFEHSIFGNKENFAKFIRKPSLYKINTDWMVLLKYSITDGLLQTSIAMMDANKNYNAAHKVWVKGMMDMKLANGQPIYPDANSTLRLTYGQVLPYAPADGVKYDYYTTLKGAMEKEDPDNWEFVVPAKLKQLYQAKDFGRYAMPNGEMPICFIVNTDNTGGNSGSPVFNAKGELIGTGFDRNYEGLTGDIAFRPSSQRAACVDIRYTLFIIDKYAGASHLIEEMTIK</sequence>
<keyword evidence="4 7" id="KW-0732">Signal</keyword>